<dbReference type="Proteomes" id="UP000481153">
    <property type="component" value="Unassembled WGS sequence"/>
</dbReference>
<dbReference type="VEuPathDB" id="FungiDB:AeMF1_017885"/>
<protein>
    <submittedName>
        <fullName evidence="2">Uncharacterized protein</fullName>
    </submittedName>
</protein>
<evidence type="ECO:0000256" key="1">
    <source>
        <dbReference type="SAM" id="MobiDB-lite"/>
    </source>
</evidence>
<dbReference type="EMBL" id="VJMJ01000370">
    <property type="protein sequence ID" value="KAF0721698.1"/>
    <property type="molecule type" value="Genomic_DNA"/>
</dbReference>
<sequence length="417" mass="47627">MSKSNENGNFEPLAEGTDNAFEATMLNANAFLDDTNMKDEDDDVSEEEKHEGNCGANEAPMTEVNLSMSIAAIRQRESRESKKQLAQSYYDRVKELDMFVAYFNAKEAQKERIDPYRVAVRAASAHILKTERINLELMTRLEGRIQLKNFLQDWLKSQAPQKGRPSPMETILLPDDNGRRSGCLHMTSRAYSLSQEEFPPRETFQEEVQDYLDVKIHVDENGISALEGHVQFTVDANFENVAKTWWFGIIESTPLLHSTIVEKFGENIIYVKQELAGMQYKRLMVAGVFLDEAKDRITITQTGIAFDERFPFTEGESRANGTQWVIFQHVTDRLTIVRWSTLNHCPVNANGPLSVEETALNMRISLTENESEESILAKIHSGCELVLMNLRDQFLRRCSRFKLEPITLGSRDFPLNI</sequence>
<gene>
    <name evidence="2" type="ORF">Ae201684_018978</name>
</gene>
<evidence type="ECO:0000313" key="3">
    <source>
        <dbReference type="Proteomes" id="UP000481153"/>
    </source>
</evidence>
<comment type="caution">
    <text evidence="2">The sequence shown here is derived from an EMBL/GenBank/DDBJ whole genome shotgun (WGS) entry which is preliminary data.</text>
</comment>
<feature type="region of interest" description="Disordered" evidence="1">
    <location>
        <begin position="32"/>
        <end position="58"/>
    </location>
</feature>
<organism evidence="2 3">
    <name type="scientific">Aphanomyces euteiches</name>
    <dbReference type="NCBI Taxonomy" id="100861"/>
    <lineage>
        <taxon>Eukaryota</taxon>
        <taxon>Sar</taxon>
        <taxon>Stramenopiles</taxon>
        <taxon>Oomycota</taxon>
        <taxon>Saprolegniomycetes</taxon>
        <taxon>Saprolegniales</taxon>
        <taxon>Verrucalvaceae</taxon>
        <taxon>Aphanomyces</taxon>
    </lineage>
</organism>
<evidence type="ECO:0000313" key="2">
    <source>
        <dbReference type="EMBL" id="KAF0721698.1"/>
    </source>
</evidence>
<name>A0A6G0W6F6_9STRA</name>
<reference evidence="2 3" key="1">
    <citation type="submission" date="2019-07" db="EMBL/GenBank/DDBJ databases">
        <title>Genomics analysis of Aphanomyces spp. identifies a new class of oomycete effector associated with host adaptation.</title>
        <authorList>
            <person name="Gaulin E."/>
        </authorList>
    </citation>
    <scope>NUCLEOTIDE SEQUENCE [LARGE SCALE GENOMIC DNA]</scope>
    <source>
        <strain evidence="2 3">ATCC 201684</strain>
    </source>
</reference>
<dbReference type="AlphaFoldDB" id="A0A6G0W6F6"/>
<accession>A0A6G0W6F6</accession>
<proteinExistence type="predicted"/>
<keyword evidence="3" id="KW-1185">Reference proteome</keyword>